<accession>A0A4R1I157</accession>
<dbReference type="PIRSF" id="PIRSF000429">
    <property type="entry name" value="Ac-CoA_Ac_transf"/>
    <property type="match status" value="1"/>
</dbReference>
<evidence type="ECO:0000259" key="1">
    <source>
        <dbReference type="Pfam" id="PF22691"/>
    </source>
</evidence>
<organism evidence="2 3">
    <name type="scientific">Pseudonocardia endophytica</name>
    <dbReference type="NCBI Taxonomy" id="401976"/>
    <lineage>
        <taxon>Bacteria</taxon>
        <taxon>Bacillati</taxon>
        <taxon>Actinomycetota</taxon>
        <taxon>Actinomycetes</taxon>
        <taxon>Pseudonocardiales</taxon>
        <taxon>Pseudonocardiaceae</taxon>
        <taxon>Pseudonocardia</taxon>
    </lineage>
</organism>
<gene>
    <name evidence="2" type="ORF">EV378_3505</name>
</gene>
<dbReference type="InterPro" id="IPR055140">
    <property type="entry name" value="Thiolase_C_2"/>
</dbReference>
<dbReference type="PANTHER" id="PTHR42870:SF1">
    <property type="entry name" value="NON-SPECIFIC LIPID-TRANSFER PROTEIN-LIKE 2"/>
    <property type="match status" value="1"/>
</dbReference>
<dbReference type="RefSeq" id="WP_132426690.1">
    <property type="nucleotide sequence ID" value="NZ_SMFZ01000001.1"/>
</dbReference>
<comment type="caution">
    <text evidence="2">The sequence shown here is derived from an EMBL/GenBank/DDBJ whole genome shotgun (WGS) entry which is preliminary data.</text>
</comment>
<sequence>MTTGATAAIAGWGITDVGKVYGRSATDLAADAVRRAAVDAGLPLSGIDGLLTSSGLRRDLGVRLQDTLGLRDLRLNTEMNAFGATAGAMVMFAAAMVTAGTATAVACVFADAPLRPSGSAGSAYAAGARPIPAGIPSYRLAAGAVTPNVLYAMAARRHMQTYGTTTEQLGAIAVAQREWAGSNPLAQHRTPLTLAEHQASRWIAEPLHLLDCCLVSNGGAAVIVTTADRARDLARPPVHVIGWGQGHPGQVMERGSEFGLRTGAAIAGPAALRMAGLGIDDVDVLQLYDCYTYTVLVTLEDYGVCEKGEGGPFVAEGHTARGGKLPCNTGGGQLSGYYLWGFTPLGEAVLQARGQAGERQVDRCDVVLVSGNGGVLEHHATLVLSPHGPTS</sequence>
<dbReference type="InterPro" id="IPR016039">
    <property type="entry name" value="Thiolase-like"/>
</dbReference>
<reference evidence="2 3" key="1">
    <citation type="submission" date="2019-03" db="EMBL/GenBank/DDBJ databases">
        <title>Sequencing the genomes of 1000 actinobacteria strains.</title>
        <authorList>
            <person name="Klenk H.-P."/>
        </authorList>
    </citation>
    <scope>NUCLEOTIDE SEQUENCE [LARGE SCALE GENOMIC DNA]</scope>
    <source>
        <strain evidence="2 3">DSM 44969</strain>
    </source>
</reference>
<dbReference type="AlphaFoldDB" id="A0A4R1I157"/>
<keyword evidence="2" id="KW-0808">Transferase</keyword>
<dbReference type="EMBL" id="SMFZ01000001">
    <property type="protein sequence ID" value="TCK27633.1"/>
    <property type="molecule type" value="Genomic_DNA"/>
</dbReference>
<evidence type="ECO:0000313" key="2">
    <source>
        <dbReference type="EMBL" id="TCK27633.1"/>
    </source>
</evidence>
<dbReference type="CDD" id="cd00829">
    <property type="entry name" value="SCP-x_thiolase"/>
    <property type="match status" value="1"/>
</dbReference>
<dbReference type="Gene3D" id="3.40.47.10">
    <property type="match status" value="1"/>
</dbReference>
<proteinExistence type="predicted"/>
<evidence type="ECO:0000313" key="3">
    <source>
        <dbReference type="Proteomes" id="UP000295560"/>
    </source>
</evidence>
<dbReference type="Proteomes" id="UP000295560">
    <property type="component" value="Unassembled WGS sequence"/>
</dbReference>
<protein>
    <submittedName>
        <fullName evidence="2">Acetyl-CoA acetyltransferase</fullName>
    </submittedName>
</protein>
<keyword evidence="3" id="KW-1185">Reference proteome</keyword>
<dbReference type="SUPFAM" id="SSF53901">
    <property type="entry name" value="Thiolase-like"/>
    <property type="match status" value="2"/>
</dbReference>
<dbReference type="InterPro" id="IPR002155">
    <property type="entry name" value="Thiolase"/>
</dbReference>
<dbReference type="OrthoDB" id="9785768at2"/>
<name>A0A4R1I157_PSEEN</name>
<dbReference type="PANTHER" id="PTHR42870">
    <property type="entry name" value="ACETYL-COA C-ACETYLTRANSFERASE"/>
    <property type="match status" value="1"/>
</dbReference>
<feature type="domain" description="Thiolase C-terminal" evidence="1">
    <location>
        <begin position="245"/>
        <end position="385"/>
    </location>
</feature>
<dbReference type="GO" id="GO:0016747">
    <property type="term" value="F:acyltransferase activity, transferring groups other than amino-acyl groups"/>
    <property type="evidence" value="ECO:0007669"/>
    <property type="project" value="InterPro"/>
</dbReference>
<dbReference type="Pfam" id="PF22691">
    <property type="entry name" value="Thiolase_C_1"/>
    <property type="match status" value="1"/>
</dbReference>